<protein>
    <submittedName>
        <fullName evidence="2">Uncharacterized protein</fullName>
    </submittedName>
</protein>
<dbReference type="Proteomes" id="UP001295794">
    <property type="component" value="Unassembled WGS sequence"/>
</dbReference>
<sequence length="91" mass="10966">QKQRYRSNRLSAQIQNRLHGEIIGRYWSKINRPSKPRDTIHRLRKPPTFQDPTAPIEYETNSKRMADMARDYHSNLQEDRRDIDTLTRTET</sequence>
<proteinExistence type="predicted"/>
<dbReference type="AlphaFoldDB" id="A0AAD2HQV4"/>
<accession>A0AAD2HQV4</accession>
<feature type="non-terminal residue" evidence="2">
    <location>
        <position position="1"/>
    </location>
</feature>
<reference evidence="2" key="1">
    <citation type="submission" date="2023-11" db="EMBL/GenBank/DDBJ databases">
        <authorList>
            <person name="De Vega J J."/>
            <person name="De Vega J J."/>
        </authorList>
    </citation>
    <scope>NUCLEOTIDE SEQUENCE</scope>
</reference>
<evidence type="ECO:0000256" key="1">
    <source>
        <dbReference type="SAM" id="MobiDB-lite"/>
    </source>
</evidence>
<keyword evidence="3" id="KW-1185">Reference proteome</keyword>
<dbReference type="EMBL" id="CAVNYO010000440">
    <property type="protein sequence ID" value="CAK5280005.1"/>
    <property type="molecule type" value="Genomic_DNA"/>
</dbReference>
<gene>
    <name evidence="2" type="ORF">MYCIT1_LOCUS30432</name>
</gene>
<feature type="region of interest" description="Disordered" evidence="1">
    <location>
        <begin position="31"/>
        <end position="91"/>
    </location>
</feature>
<evidence type="ECO:0000313" key="2">
    <source>
        <dbReference type="EMBL" id="CAK5280005.1"/>
    </source>
</evidence>
<comment type="caution">
    <text evidence="2">The sequence shown here is derived from an EMBL/GenBank/DDBJ whole genome shotgun (WGS) entry which is preliminary data.</text>
</comment>
<organism evidence="2 3">
    <name type="scientific">Mycena citricolor</name>
    <dbReference type="NCBI Taxonomy" id="2018698"/>
    <lineage>
        <taxon>Eukaryota</taxon>
        <taxon>Fungi</taxon>
        <taxon>Dikarya</taxon>
        <taxon>Basidiomycota</taxon>
        <taxon>Agaricomycotina</taxon>
        <taxon>Agaricomycetes</taxon>
        <taxon>Agaricomycetidae</taxon>
        <taxon>Agaricales</taxon>
        <taxon>Marasmiineae</taxon>
        <taxon>Mycenaceae</taxon>
        <taxon>Mycena</taxon>
    </lineage>
</organism>
<name>A0AAD2HQV4_9AGAR</name>
<feature type="non-terminal residue" evidence="2">
    <location>
        <position position="91"/>
    </location>
</feature>
<evidence type="ECO:0000313" key="3">
    <source>
        <dbReference type="Proteomes" id="UP001295794"/>
    </source>
</evidence>
<feature type="compositionally biased region" description="Basic and acidic residues" evidence="1">
    <location>
        <begin position="60"/>
        <end position="91"/>
    </location>
</feature>